<organism evidence="2 3">
    <name type="scientific">Cylicocyclus nassatus</name>
    <name type="common">Nematode worm</name>
    <dbReference type="NCBI Taxonomy" id="53992"/>
    <lineage>
        <taxon>Eukaryota</taxon>
        <taxon>Metazoa</taxon>
        <taxon>Ecdysozoa</taxon>
        <taxon>Nematoda</taxon>
        <taxon>Chromadorea</taxon>
        <taxon>Rhabditida</taxon>
        <taxon>Rhabditina</taxon>
        <taxon>Rhabditomorpha</taxon>
        <taxon>Strongyloidea</taxon>
        <taxon>Strongylidae</taxon>
        <taxon>Cylicocyclus</taxon>
    </lineage>
</organism>
<sequence length="100" mass="11426">MYGNKYLKHPQMVYLPAVGFKKVTWVEKIPDNFFSPKFFLEFESDAGDNDDAEAGKAEKEASTSIVQKSPKKKKLLQKMTKQVKSAIRKAARSLSRSRKK</sequence>
<protein>
    <submittedName>
        <fullName evidence="2">Uncharacterized protein</fullName>
    </submittedName>
</protein>
<gene>
    <name evidence="2" type="ORF">CYNAS_LOCUS22326</name>
</gene>
<keyword evidence="3" id="KW-1185">Reference proteome</keyword>
<dbReference type="Proteomes" id="UP001176961">
    <property type="component" value="Unassembled WGS sequence"/>
</dbReference>
<reference evidence="2" key="1">
    <citation type="submission" date="2023-07" db="EMBL/GenBank/DDBJ databases">
        <authorList>
            <consortium name="CYATHOMIX"/>
        </authorList>
    </citation>
    <scope>NUCLEOTIDE SEQUENCE</scope>
    <source>
        <strain evidence="2">N/A</strain>
    </source>
</reference>
<evidence type="ECO:0000256" key="1">
    <source>
        <dbReference type="SAM" id="MobiDB-lite"/>
    </source>
</evidence>
<dbReference type="AlphaFoldDB" id="A0AA36HI82"/>
<evidence type="ECO:0000313" key="3">
    <source>
        <dbReference type="Proteomes" id="UP001176961"/>
    </source>
</evidence>
<feature type="region of interest" description="Disordered" evidence="1">
    <location>
        <begin position="49"/>
        <end position="79"/>
    </location>
</feature>
<evidence type="ECO:0000313" key="2">
    <source>
        <dbReference type="EMBL" id="CAJ0610343.1"/>
    </source>
</evidence>
<accession>A0AA36HI82</accession>
<comment type="caution">
    <text evidence="2">The sequence shown here is derived from an EMBL/GenBank/DDBJ whole genome shotgun (WGS) entry which is preliminary data.</text>
</comment>
<dbReference type="EMBL" id="CATQJL010000326">
    <property type="protein sequence ID" value="CAJ0610343.1"/>
    <property type="molecule type" value="Genomic_DNA"/>
</dbReference>
<proteinExistence type="predicted"/>
<name>A0AA36HI82_CYLNA</name>